<evidence type="ECO:0000256" key="10">
    <source>
        <dbReference type="ARBA" id="ARBA00023180"/>
    </source>
</evidence>
<keyword evidence="10" id="KW-0325">Glycoprotein</keyword>
<comment type="similarity">
    <text evidence="2">Belongs to the G-protein coupled receptor 3 family.</text>
</comment>
<evidence type="ECO:0000256" key="3">
    <source>
        <dbReference type="ARBA" id="ARBA00022475"/>
    </source>
</evidence>
<feature type="transmembrane region" description="Helical" evidence="12">
    <location>
        <begin position="629"/>
        <end position="653"/>
    </location>
</feature>
<dbReference type="PROSITE" id="PS50259">
    <property type="entry name" value="G_PROTEIN_RECEP_F3_4"/>
    <property type="match status" value="1"/>
</dbReference>
<feature type="chain" id="PRO_5041394697" evidence="13">
    <location>
        <begin position="16"/>
        <end position="1224"/>
    </location>
</feature>
<comment type="subcellular location">
    <subcellularLocation>
        <location evidence="1">Cell membrane</location>
        <topology evidence="1">Multi-pass membrane protein</topology>
    </subcellularLocation>
</comment>
<evidence type="ECO:0000256" key="2">
    <source>
        <dbReference type="ARBA" id="ARBA00007242"/>
    </source>
</evidence>
<dbReference type="InterPro" id="IPR001828">
    <property type="entry name" value="ANF_lig-bd_rcpt"/>
</dbReference>
<dbReference type="PANTHER" id="PTHR24061">
    <property type="entry name" value="CALCIUM-SENSING RECEPTOR-RELATED"/>
    <property type="match status" value="1"/>
</dbReference>
<evidence type="ECO:0000256" key="11">
    <source>
        <dbReference type="ARBA" id="ARBA00023224"/>
    </source>
</evidence>
<keyword evidence="6 12" id="KW-1133">Transmembrane helix</keyword>
<feature type="domain" description="G-protein coupled receptors family 3 profile" evidence="14">
    <location>
        <begin position="559"/>
        <end position="690"/>
    </location>
</feature>
<dbReference type="InterPro" id="IPR000337">
    <property type="entry name" value="GPCR_3"/>
</dbReference>
<keyword evidence="5 13" id="KW-0732">Signal</keyword>
<proteinExistence type="inferred from homology"/>
<reference evidence="15" key="1">
    <citation type="journal article" date="2023" name="Front. Mar. Sci.">
        <title>A new Merluccius polli reference genome to investigate the effects of global change in West African waters.</title>
        <authorList>
            <person name="Mateo J.L."/>
            <person name="Blanco-Fernandez C."/>
            <person name="Garcia-Vazquez E."/>
            <person name="Machado-Schiaffino G."/>
        </authorList>
    </citation>
    <scope>NUCLEOTIDE SEQUENCE</scope>
    <source>
        <strain evidence="15">C29</strain>
        <tissue evidence="15">Fin</tissue>
    </source>
</reference>
<organism evidence="15 16">
    <name type="scientific">Merluccius polli</name>
    <name type="common">Benguela hake</name>
    <name type="synonym">Merluccius cadenati</name>
    <dbReference type="NCBI Taxonomy" id="89951"/>
    <lineage>
        <taxon>Eukaryota</taxon>
        <taxon>Metazoa</taxon>
        <taxon>Chordata</taxon>
        <taxon>Craniata</taxon>
        <taxon>Vertebrata</taxon>
        <taxon>Euteleostomi</taxon>
        <taxon>Actinopterygii</taxon>
        <taxon>Neopterygii</taxon>
        <taxon>Teleostei</taxon>
        <taxon>Neoteleostei</taxon>
        <taxon>Acanthomorphata</taxon>
        <taxon>Zeiogadaria</taxon>
        <taxon>Gadariae</taxon>
        <taxon>Gadiformes</taxon>
        <taxon>Gadoidei</taxon>
        <taxon>Merlucciidae</taxon>
        <taxon>Merluccius</taxon>
    </lineage>
</organism>
<dbReference type="InterPro" id="IPR017978">
    <property type="entry name" value="GPCR_3_C"/>
</dbReference>
<evidence type="ECO:0000256" key="6">
    <source>
        <dbReference type="ARBA" id="ARBA00022989"/>
    </source>
</evidence>
<dbReference type="InterPro" id="IPR000068">
    <property type="entry name" value="GPCR_3_Ca_sens_rcpt-rel"/>
</dbReference>
<protein>
    <submittedName>
        <fullName evidence="15">Extracellular calcium-sensing receptor</fullName>
    </submittedName>
</protein>
<name>A0AA47MIZ8_MERPO</name>
<evidence type="ECO:0000256" key="9">
    <source>
        <dbReference type="ARBA" id="ARBA00023170"/>
    </source>
</evidence>
<dbReference type="InterPro" id="IPR038550">
    <property type="entry name" value="GPCR_3_9-Cys_sf"/>
</dbReference>
<keyword evidence="4 12" id="KW-0812">Transmembrane</keyword>
<evidence type="ECO:0000256" key="8">
    <source>
        <dbReference type="ARBA" id="ARBA00023136"/>
    </source>
</evidence>
<feature type="transmembrane region" description="Helical" evidence="12">
    <location>
        <begin position="673"/>
        <end position="692"/>
    </location>
</feature>
<dbReference type="SUPFAM" id="SSF53822">
    <property type="entry name" value="Periplasmic binding protein-like I"/>
    <property type="match status" value="2"/>
</dbReference>
<dbReference type="CDD" id="cd06364">
    <property type="entry name" value="PBP1_CaSR"/>
    <property type="match status" value="1"/>
</dbReference>
<dbReference type="Gene3D" id="2.10.50.30">
    <property type="entry name" value="GPCR, family 3, nine cysteines domain"/>
    <property type="match status" value="2"/>
</dbReference>
<evidence type="ECO:0000256" key="13">
    <source>
        <dbReference type="SAM" id="SignalP"/>
    </source>
</evidence>
<dbReference type="Pfam" id="PF07562">
    <property type="entry name" value="NCD3G"/>
    <property type="match status" value="2"/>
</dbReference>
<dbReference type="AlphaFoldDB" id="A0AA47MIZ8"/>
<dbReference type="InterPro" id="IPR028082">
    <property type="entry name" value="Peripla_BP_I"/>
</dbReference>
<feature type="transmembrane region" description="Helical" evidence="12">
    <location>
        <begin position="558"/>
        <end position="583"/>
    </location>
</feature>
<evidence type="ECO:0000256" key="1">
    <source>
        <dbReference type="ARBA" id="ARBA00004651"/>
    </source>
</evidence>
<accession>A0AA47MIZ8</accession>
<dbReference type="PRINTS" id="PR00248">
    <property type="entry name" value="GPCRMGR"/>
</dbReference>
<evidence type="ECO:0000259" key="14">
    <source>
        <dbReference type="PROSITE" id="PS50259"/>
    </source>
</evidence>
<evidence type="ECO:0000256" key="4">
    <source>
        <dbReference type="ARBA" id="ARBA00022692"/>
    </source>
</evidence>
<dbReference type="FunFam" id="2.10.50.30:FF:000002">
    <property type="entry name" value="Vomeronasal 2 receptor, h1"/>
    <property type="match status" value="1"/>
</dbReference>
<evidence type="ECO:0000313" key="16">
    <source>
        <dbReference type="Proteomes" id="UP001174136"/>
    </source>
</evidence>
<comment type="caution">
    <text evidence="15">The sequence shown here is derived from an EMBL/GenBank/DDBJ whole genome shotgun (WGS) entry which is preliminary data.</text>
</comment>
<keyword evidence="3" id="KW-1003">Cell membrane</keyword>
<keyword evidence="8 12" id="KW-0472">Membrane</keyword>
<dbReference type="PANTHER" id="PTHR24061:SF528">
    <property type="entry name" value="C-FAMILY ODORANT RECEPTOR OLFCD2-RELATED"/>
    <property type="match status" value="1"/>
</dbReference>
<keyword evidence="9 15" id="KW-0675">Receptor</keyword>
<evidence type="ECO:0000256" key="12">
    <source>
        <dbReference type="SAM" id="Phobius"/>
    </source>
</evidence>
<dbReference type="FunFam" id="3.40.50.2300:FF:000067">
    <property type="entry name" value="Olfactory receptor C family, h1"/>
    <property type="match status" value="1"/>
</dbReference>
<dbReference type="Proteomes" id="UP001174136">
    <property type="component" value="Unassembled WGS sequence"/>
</dbReference>
<dbReference type="InterPro" id="IPR004073">
    <property type="entry name" value="GPCR_3_vmron_rcpt_2"/>
</dbReference>
<feature type="signal peptide" evidence="13">
    <location>
        <begin position="1"/>
        <end position="15"/>
    </location>
</feature>
<keyword evidence="7" id="KW-0297">G-protein coupled receptor</keyword>
<dbReference type="Pfam" id="PF01094">
    <property type="entry name" value="ANF_receptor"/>
    <property type="match status" value="2"/>
</dbReference>
<evidence type="ECO:0000256" key="5">
    <source>
        <dbReference type="ARBA" id="ARBA00022729"/>
    </source>
</evidence>
<evidence type="ECO:0000313" key="15">
    <source>
        <dbReference type="EMBL" id="KAK0141149.1"/>
    </source>
</evidence>
<gene>
    <name evidence="15" type="primary">Casr_1</name>
    <name evidence="15" type="ORF">N1851_021832</name>
</gene>
<dbReference type="GO" id="GO:0005886">
    <property type="term" value="C:plasma membrane"/>
    <property type="evidence" value="ECO:0007669"/>
    <property type="project" value="UniProtKB-SubCell"/>
</dbReference>
<dbReference type="EMBL" id="JAOPHQ010003982">
    <property type="protein sequence ID" value="KAK0141149.1"/>
    <property type="molecule type" value="Genomic_DNA"/>
</dbReference>
<keyword evidence="11" id="KW-0807">Transducer</keyword>
<dbReference type="FunFam" id="3.40.50.2300:FF:000016">
    <property type="entry name" value="Taste 1 receptor member 2"/>
    <property type="match status" value="2"/>
</dbReference>
<dbReference type="Gene3D" id="3.40.50.2300">
    <property type="match status" value="4"/>
</dbReference>
<feature type="transmembrane region" description="Helical" evidence="12">
    <location>
        <begin position="595"/>
        <end position="617"/>
    </location>
</feature>
<sequence>MLAVVILWLVQAIEAQSEAPLCKLLGSPESPILSKEGDVTIGGAFSIHSKITQPLLSFRDTPTRLQCSSLNLREFRFAQTMIFAIEEINSSDYLLPNVSIGYRIYDNCGSTLSSMRAAMALMNGAELTLGRTCSGQSAVHAIIGESESSSTIVLSRTTGPFKIPVISHSATCECLSSRKEYPSFFRTIASDLYQSRALAQLVKHFGWSWVGTVNSDSDYGNNGMAIFLAAAREEGVCVEYTERFHRTEPEKLRKVVEVIRRSTARVIVGFLAHVEMNNLLEQLSVRNITGLQFIGVEAWITADSLVTPTSFSVLGGSLGFAVQKANISGFSDFVIKGFWESAFPCSQQNRENSMDTQCKENLDLIETKHYNDDVPELRYSANIYKAIYAVAHSLHHLLKCTNVSGCDKVIKVHPWQVVEALQMVNFTIKTGDQVWFDSTGAAVARYEVVNWQRGANGSVQFKPVGYYDASLPPGEKFVLRTNDIMWPVCSESCPPGTRKVLQKGKPVCCYDCVLCAEGEISNMTDSNGCTKCPEDFWSSENRDECILKTVEFLTFTEVMGIVLVFFSLLGVLLTIVVANLFLINKDTPLVKANNSELSFLLLFSLTLCFLCSLTFIGRPSDWSCMLRHTAFGITFVLCISCVLGKTIVVLMAFRATLPSSNVMKWFGPTQQRLSVFAFTLIQVVICILWINFREFRFVQTMIFAIEEINNSTSLLPNISLGYKVFDSCGSIMATMRVAMALLNGNDTSGQSCSDKSPIHTVIGASESSSTIIMLRALGAFQIPVISHFATCACLSDKNEYPTFFRTIPSDYYQSRALAKLVKHFGWTWVGTVRSDNDYGNNGMVAFANAARLEGVCIEYSETISRLDTREKVARVVSVIRDGTARVLVAFLAQGEMDILIEEAVRQKLTGLQWVGSESWITAGHLATERNIAILTGSLGFTIRKSTISGLKEFLLRVSPSQNSESNILKEFWEAIFDCNFDSDLENKAHDRQCSGSEKLANVSNPYTDVSELRISNNVYKAVYAVAHTMHNMLKCKMAGGNVNQSCAWTNSSEREQVLKYLRGVNFTLKSGERVYFDQNGDPTAMYDLVNWRNRAGQPMFVTVGNYDASLPKDKQFTMNGINITWAAKSLERPQSVCTASCLPGFRQATIKGKPVCCFSCIPCAAGEISNATGGRILQWLRCLYSGFEPCMPAAYLWASLSKMPNPKLLVNDLYLKLIVSPSKL</sequence>
<keyword evidence="16" id="KW-1185">Reference proteome</keyword>
<dbReference type="GO" id="GO:0004930">
    <property type="term" value="F:G protein-coupled receptor activity"/>
    <property type="evidence" value="ECO:0007669"/>
    <property type="project" value="UniProtKB-KW"/>
</dbReference>
<dbReference type="PRINTS" id="PR01535">
    <property type="entry name" value="VOMERONASL2R"/>
</dbReference>
<evidence type="ECO:0000256" key="7">
    <source>
        <dbReference type="ARBA" id="ARBA00023040"/>
    </source>
</evidence>
<dbReference type="InterPro" id="IPR011500">
    <property type="entry name" value="GPCR_3_9-Cys_dom"/>
</dbReference>